<comment type="catalytic activity">
    <reaction evidence="1">
        <text>S-ubiquitinyl-[E2 ubiquitin-conjugating enzyme]-L-cysteine + [acceptor protein]-L-lysine = [E2 ubiquitin-conjugating enzyme]-L-cysteine + N(6)-ubiquitinyl-[acceptor protein]-L-lysine.</text>
        <dbReference type="EC" id="2.3.2.27"/>
    </reaction>
</comment>
<evidence type="ECO:0000256" key="12">
    <source>
        <dbReference type="SAM" id="MobiDB-lite"/>
    </source>
</evidence>
<evidence type="ECO:0000256" key="6">
    <source>
        <dbReference type="ARBA" id="ARBA00022723"/>
    </source>
</evidence>
<dbReference type="KEGG" id="cvr:CHLNCDRAFT_33679"/>
<dbReference type="UniPathway" id="UPA00143"/>
<evidence type="ECO:0000256" key="8">
    <source>
        <dbReference type="ARBA" id="ARBA00022786"/>
    </source>
</evidence>
<dbReference type="GO" id="GO:0008270">
    <property type="term" value="F:zinc ion binding"/>
    <property type="evidence" value="ECO:0007669"/>
    <property type="project" value="UniProtKB-KW"/>
</dbReference>
<protein>
    <recommendedName>
        <fullName evidence="4">RING-type E3 ubiquitin transferase</fullName>
        <ecNumber evidence="4">2.3.2.27</ecNumber>
    </recommendedName>
</protein>
<accession>E1Z3E2</accession>
<dbReference type="eggNOG" id="KOG0823">
    <property type="taxonomic scope" value="Eukaryota"/>
</dbReference>
<dbReference type="EMBL" id="GL433835">
    <property type="protein sequence ID" value="EFN60151.1"/>
    <property type="molecule type" value="Genomic_DNA"/>
</dbReference>
<dbReference type="InterPro" id="IPR001841">
    <property type="entry name" value="Znf_RING"/>
</dbReference>
<dbReference type="InterPro" id="IPR013083">
    <property type="entry name" value="Znf_RING/FYVE/PHD"/>
</dbReference>
<keyword evidence="7 11" id="KW-0863">Zinc-finger</keyword>
<reference evidence="14 15" key="1">
    <citation type="journal article" date="2010" name="Plant Cell">
        <title>The Chlorella variabilis NC64A genome reveals adaptation to photosymbiosis, coevolution with viruses, and cryptic sex.</title>
        <authorList>
            <person name="Blanc G."/>
            <person name="Duncan G."/>
            <person name="Agarkova I."/>
            <person name="Borodovsky M."/>
            <person name="Gurnon J."/>
            <person name="Kuo A."/>
            <person name="Lindquist E."/>
            <person name="Lucas S."/>
            <person name="Pangilinan J."/>
            <person name="Polle J."/>
            <person name="Salamov A."/>
            <person name="Terry A."/>
            <person name="Yamada T."/>
            <person name="Dunigan D.D."/>
            <person name="Grigoriev I.V."/>
            <person name="Claverie J.M."/>
            <person name="Van Etten J.L."/>
        </authorList>
    </citation>
    <scope>NUCLEOTIDE SEQUENCE [LARGE SCALE GENOMIC DNA]</scope>
    <source>
        <strain evidence="14 15">NC64A</strain>
    </source>
</reference>
<proteinExistence type="predicted"/>
<evidence type="ECO:0000256" key="1">
    <source>
        <dbReference type="ARBA" id="ARBA00000900"/>
    </source>
</evidence>
<name>E1Z3E2_CHLVA</name>
<dbReference type="InParanoid" id="E1Z3E2"/>
<dbReference type="GeneID" id="17359204"/>
<evidence type="ECO:0000256" key="10">
    <source>
        <dbReference type="ARBA" id="ARBA00023136"/>
    </source>
</evidence>
<dbReference type="STRING" id="554065.E1Z3E2"/>
<evidence type="ECO:0000256" key="3">
    <source>
        <dbReference type="ARBA" id="ARBA00004906"/>
    </source>
</evidence>
<organism evidence="15">
    <name type="scientific">Chlorella variabilis</name>
    <name type="common">Green alga</name>
    <dbReference type="NCBI Taxonomy" id="554065"/>
    <lineage>
        <taxon>Eukaryota</taxon>
        <taxon>Viridiplantae</taxon>
        <taxon>Chlorophyta</taxon>
        <taxon>core chlorophytes</taxon>
        <taxon>Trebouxiophyceae</taxon>
        <taxon>Chlorellales</taxon>
        <taxon>Chlorellaceae</taxon>
        <taxon>Chlorella clade</taxon>
        <taxon>Chlorella</taxon>
    </lineage>
</organism>
<evidence type="ECO:0000313" key="15">
    <source>
        <dbReference type="Proteomes" id="UP000008141"/>
    </source>
</evidence>
<evidence type="ECO:0000256" key="5">
    <source>
        <dbReference type="ARBA" id="ARBA00022679"/>
    </source>
</evidence>
<gene>
    <name evidence="14" type="ORF">CHLNCDRAFT_33679</name>
</gene>
<dbReference type="EC" id="2.3.2.27" evidence="4"/>
<feature type="compositionally biased region" description="Basic and acidic residues" evidence="12">
    <location>
        <begin position="119"/>
        <end position="131"/>
    </location>
</feature>
<keyword evidence="6" id="KW-0479">Metal-binding</keyword>
<feature type="region of interest" description="Disordered" evidence="12">
    <location>
        <begin position="115"/>
        <end position="145"/>
    </location>
</feature>
<evidence type="ECO:0000256" key="2">
    <source>
        <dbReference type="ARBA" id="ARBA00004308"/>
    </source>
</evidence>
<dbReference type="OrthoDB" id="6270329at2759"/>
<keyword evidence="9" id="KW-0862">Zinc</keyword>
<feature type="region of interest" description="Disordered" evidence="12">
    <location>
        <begin position="1"/>
        <end position="39"/>
    </location>
</feature>
<dbReference type="FunCoup" id="E1Z3E2">
    <property type="interactions" value="1169"/>
</dbReference>
<keyword evidence="10" id="KW-0472">Membrane</keyword>
<dbReference type="PANTHER" id="PTHR12313">
    <property type="entry name" value="E3 UBIQUITIN-PROTEIN LIGASE RNF5-RELATED"/>
    <property type="match status" value="1"/>
</dbReference>
<dbReference type="Gene3D" id="3.30.40.10">
    <property type="entry name" value="Zinc/RING finger domain, C3HC4 (zinc finger)"/>
    <property type="match status" value="1"/>
</dbReference>
<dbReference type="GO" id="GO:0006511">
    <property type="term" value="P:ubiquitin-dependent protein catabolic process"/>
    <property type="evidence" value="ECO:0007669"/>
    <property type="project" value="InterPro"/>
</dbReference>
<evidence type="ECO:0000256" key="11">
    <source>
        <dbReference type="PROSITE-ProRule" id="PRU00175"/>
    </source>
</evidence>
<evidence type="ECO:0000256" key="7">
    <source>
        <dbReference type="ARBA" id="ARBA00022771"/>
    </source>
</evidence>
<dbReference type="CDD" id="cd16534">
    <property type="entry name" value="RING-HC_RNF5-like"/>
    <property type="match status" value="1"/>
</dbReference>
<dbReference type="InterPro" id="IPR045103">
    <property type="entry name" value="RNF5/RNF185-like"/>
</dbReference>
<dbReference type="OMA" id="YKWLQVF"/>
<comment type="subcellular location">
    <subcellularLocation>
        <location evidence="2">Endomembrane system</location>
    </subcellularLocation>
</comment>
<dbReference type="RefSeq" id="XP_005852253.1">
    <property type="nucleotide sequence ID" value="XM_005852191.1"/>
</dbReference>
<dbReference type="GO" id="GO:0061630">
    <property type="term" value="F:ubiquitin protein ligase activity"/>
    <property type="evidence" value="ECO:0007669"/>
    <property type="project" value="UniProtKB-EC"/>
</dbReference>
<dbReference type="PROSITE" id="PS50089">
    <property type="entry name" value="ZF_RING_2"/>
    <property type="match status" value="1"/>
</dbReference>
<evidence type="ECO:0000313" key="14">
    <source>
        <dbReference type="EMBL" id="EFN60151.1"/>
    </source>
</evidence>
<dbReference type="SMART" id="SM00184">
    <property type="entry name" value="RING"/>
    <property type="match status" value="1"/>
</dbReference>
<feature type="domain" description="RING-type" evidence="13">
    <location>
        <begin position="62"/>
        <end position="103"/>
    </location>
</feature>
<sequence>MSAAEAALPQLPQFQQQQAEVQHQQQQQAQAEPKAAPLEEEDPKAALLKGLDDSSDECLFSCNICYDLASEPVVTLCGHLYCWPCLYRWLQVQSHCRTCPVCKAGVEKDKVIPIYGRGGNEDPRSKSKGDLEAVPQRPAGQRPAPVVRNPMLQPNLNVNAQQSGLGIIPTLFGLQNGNGNGGYAEPLTPEQQHQAFLSRLLLMLGSFVIMCLLLF</sequence>
<dbReference type="Pfam" id="PF13445">
    <property type="entry name" value="zf-RING_UBOX"/>
    <property type="match status" value="1"/>
</dbReference>
<dbReference type="Proteomes" id="UP000008141">
    <property type="component" value="Unassembled WGS sequence"/>
</dbReference>
<feature type="compositionally biased region" description="Low complexity" evidence="12">
    <location>
        <begin position="1"/>
        <end position="36"/>
    </location>
</feature>
<dbReference type="InterPro" id="IPR027370">
    <property type="entry name" value="Znf-RING_euk"/>
</dbReference>
<dbReference type="PROSITE" id="PS00518">
    <property type="entry name" value="ZF_RING_1"/>
    <property type="match status" value="1"/>
</dbReference>
<keyword evidence="8" id="KW-0833">Ubl conjugation pathway</keyword>
<dbReference type="SUPFAM" id="SSF57850">
    <property type="entry name" value="RING/U-box"/>
    <property type="match status" value="1"/>
</dbReference>
<dbReference type="GO" id="GO:0016567">
    <property type="term" value="P:protein ubiquitination"/>
    <property type="evidence" value="ECO:0007669"/>
    <property type="project" value="UniProtKB-UniPathway"/>
</dbReference>
<dbReference type="InterPro" id="IPR017907">
    <property type="entry name" value="Znf_RING_CS"/>
</dbReference>
<comment type="pathway">
    <text evidence="3">Protein modification; protein ubiquitination.</text>
</comment>
<dbReference type="AlphaFoldDB" id="E1Z3E2"/>
<evidence type="ECO:0000259" key="13">
    <source>
        <dbReference type="PROSITE" id="PS50089"/>
    </source>
</evidence>
<keyword evidence="15" id="KW-1185">Reference proteome</keyword>
<evidence type="ECO:0000256" key="9">
    <source>
        <dbReference type="ARBA" id="ARBA00022833"/>
    </source>
</evidence>
<dbReference type="GO" id="GO:0005783">
    <property type="term" value="C:endoplasmic reticulum"/>
    <property type="evidence" value="ECO:0007669"/>
    <property type="project" value="InterPro"/>
</dbReference>
<evidence type="ECO:0000256" key="4">
    <source>
        <dbReference type="ARBA" id="ARBA00012483"/>
    </source>
</evidence>
<keyword evidence="5" id="KW-0808">Transferase</keyword>